<dbReference type="EMBL" id="FQXO01000064">
    <property type="protein sequence ID" value="SHH76081.1"/>
    <property type="molecule type" value="Genomic_DNA"/>
</dbReference>
<proteinExistence type="predicted"/>
<name>A0A1M5VLG9_9FIRM</name>
<organism evidence="2 3">
    <name type="scientific">Caloranaerobacter azorensis DSM 13643</name>
    <dbReference type="NCBI Taxonomy" id="1121264"/>
    <lineage>
        <taxon>Bacteria</taxon>
        <taxon>Bacillati</taxon>
        <taxon>Bacillota</taxon>
        <taxon>Tissierellia</taxon>
        <taxon>Tissierellales</taxon>
        <taxon>Thermohalobacteraceae</taxon>
        <taxon>Caloranaerobacter</taxon>
    </lineage>
</organism>
<gene>
    <name evidence="2" type="ORF">SAMN02745135_01995</name>
</gene>
<dbReference type="OrthoDB" id="2939938at2"/>
<keyword evidence="3" id="KW-1185">Reference proteome</keyword>
<evidence type="ECO:0000259" key="1">
    <source>
        <dbReference type="Pfam" id="PF20613"/>
    </source>
</evidence>
<feature type="domain" description="HipA-like kinase" evidence="1">
    <location>
        <begin position="7"/>
        <end position="160"/>
    </location>
</feature>
<sequence>MDYVHVDKILFPVGNGSTEPLYAFLSNSEYAVIKIFNNTEGNLALVNEYICYKLAKILKLPIPDAGIAYIDNNTEVSANVSITSENYGPCYFSKRLDKVVIVNCSVIKFISNKQDFYRVLLFDHLIYNKDRNVGNLLVSLKSDDHRFYAIDHTHVFKNECIWDGNSLLRGIEDNDYKDTNIIDSNKEVYNYFFQSMFINERVLLETCTDFKSRLTKSLLYDIISDIPKQWNVNSSDLNILVEYLTYRLFHLEDICEVILSNIRR</sequence>
<dbReference type="InterPro" id="IPR046748">
    <property type="entry name" value="HipA_2"/>
</dbReference>
<protein>
    <recommendedName>
        <fullName evidence="1">HipA-like kinase domain-containing protein</fullName>
    </recommendedName>
</protein>
<dbReference type="AlphaFoldDB" id="A0A1M5VLG9"/>
<evidence type="ECO:0000313" key="3">
    <source>
        <dbReference type="Proteomes" id="UP000183967"/>
    </source>
</evidence>
<dbReference type="Proteomes" id="UP000183967">
    <property type="component" value="Unassembled WGS sequence"/>
</dbReference>
<dbReference type="RefSeq" id="WP_073197381.1">
    <property type="nucleotide sequence ID" value="NZ_FQXO01000064.1"/>
</dbReference>
<evidence type="ECO:0000313" key="2">
    <source>
        <dbReference type="EMBL" id="SHH76081.1"/>
    </source>
</evidence>
<dbReference type="Pfam" id="PF20613">
    <property type="entry name" value="HipA_2"/>
    <property type="match status" value="1"/>
</dbReference>
<reference evidence="3" key="1">
    <citation type="submission" date="2016-11" db="EMBL/GenBank/DDBJ databases">
        <authorList>
            <person name="Varghese N."/>
            <person name="Submissions S."/>
        </authorList>
    </citation>
    <scope>NUCLEOTIDE SEQUENCE [LARGE SCALE GENOMIC DNA]</scope>
    <source>
        <strain evidence="3">DSM 13643</strain>
    </source>
</reference>
<accession>A0A1M5VLG9</accession>